<dbReference type="PANTHER" id="PTHR22916:SF51">
    <property type="entry name" value="GLYCOSYLTRANSFERASE EPSH-RELATED"/>
    <property type="match status" value="1"/>
</dbReference>
<dbReference type="Proteomes" id="UP001194632">
    <property type="component" value="Unassembled WGS sequence"/>
</dbReference>
<feature type="domain" description="Glycosyltransferase 2-like" evidence="3">
    <location>
        <begin position="6"/>
        <end position="167"/>
    </location>
</feature>
<evidence type="ECO:0000313" key="5">
    <source>
        <dbReference type="Proteomes" id="UP001194632"/>
    </source>
</evidence>
<accession>A0AB73HIC7</accession>
<dbReference type="Gene3D" id="3.90.550.10">
    <property type="entry name" value="Spore Coat Polysaccharide Biosynthesis Protein SpsA, Chain A"/>
    <property type="match status" value="1"/>
</dbReference>
<proteinExistence type="predicted"/>
<dbReference type="RefSeq" id="WP_195749980.1">
    <property type="nucleotide sequence ID" value="NZ_JADOFP010000008.1"/>
</dbReference>
<name>A0AB73HIC7_PEDPE</name>
<gene>
    <name evidence="4" type="ORF">ITQ90_09080</name>
</gene>
<evidence type="ECO:0000256" key="1">
    <source>
        <dbReference type="ARBA" id="ARBA00022676"/>
    </source>
</evidence>
<evidence type="ECO:0000256" key="2">
    <source>
        <dbReference type="ARBA" id="ARBA00022679"/>
    </source>
</evidence>
<protein>
    <submittedName>
        <fullName evidence="4">Glycosyltransferase family 2 protein</fullName>
    </submittedName>
</protein>
<dbReference type="GO" id="GO:0016757">
    <property type="term" value="F:glycosyltransferase activity"/>
    <property type="evidence" value="ECO:0007669"/>
    <property type="project" value="UniProtKB-KW"/>
</dbReference>
<keyword evidence="2" id="KW-0808">Transferase</keyword>
<dbReference type="InterPro" id="IPR029044">
    <property type="entry name" value="Nucleotide-diphossugar_trans"/>
</dbReference>
<dbReference type="AlphaFoldDB" id="A0AB73HIC7"/>
<dbReference type="InterPro" id="IPR001173">
    <property type="entry name" value="Glyco_trans_2-like"/>
</dbReference>
<organism evidence="4 5">
    <name type="scientific">Pediococcus pentosaceus</name>
    <dbReference type="NCBI Taxonomy" id="1255"/>
    <lineage>
        <taxon>Bacteria</taxon>
        <taxon>Bacillati</taxon>
        <taxon>Bacillota</taxon>
        <taxon>Bacilli</taxon>
        <taxon>Lactobacillales</taxon>
        <taxon>Lactobacillaceae</taxon>
        <taxon>Pediococcus</taxon>
    </lineage>
</organism>
<dbReference type="CDD" id="cd00761">
    <property type="entry name" value="Glyco_tranf_GTA_type"/>
    <property type="match status" value="1"/>
</dbReference>
<sequence length="319" mass="37013">MNKLVSIVIPIYNVEDFLESCLNSVKNQSYKDIEVLLVDDGSKDNSKKICDEFIEIDDRFKYVYQKNSGVSSARNNGMRNARGEYITFVDGDDYLDKDHIEKMVNGLSQSELAISGRKNVTQNGIETEFKYDKDITFDSKELIDQILKTGIVYSFPWNKIYKLKILHDNGIQFDESLDYGEDLVFNIQYALLTRKSTLITGSTYNYVYRENSVSNQLDAATLRKRITDLSAIKKVIDILPDDYDIEKNFLYKRIAVEGSKYIRLMCIYDFSVNNIEANKKIVVNAYRVIKKSLSNRERLIFFGNFKFPKAMEFLSKLKK</sequence>
<evidence type="ECO:0000313" key="4">
    <source>
        <dbReference type="EMBL" id="MBF7115611.1"/>
    </source>
</evidence>
<dbReference type="EMBL" id="JADOFP010000008">
    <property type="protein sequence ID" value="MBF7115611.1"/>
    <property type="molecule type" value="Genomic_DNA"/>
</dbReference>
<dbReference type="SUPFAM" id="SSF53448">
    <property type="entry name" value="Nucleotide-diphospho-sugar transferases"/>
    <property type="match status" value="1"/>
</dbReference>
<evidence type="ECO:0000259" key="3">
    <source>
        <dbReference type="Pfam" id="PF00535"/>
    </source>
</evidence>
<dbReference type="PANTHER" id="PTHR22916">
    <property type="entry name" value="GLYCOSYLTRANSFERASE"/>
    <property type="match status" value="1"/>
</dbReference>
<reference evidence="4" key="1">
    <citation type="submission" date="2020-11" db="EMBL/GenBank/DDBJ databases">
        <title>Antibiotic susceptibility profiles of Pediococcus pentosaceus from various origins and their implications for the safety assessment of strains with food-technology applications.</title>
        <authorList>
            <person name="Shani N."/>
            <person name="Oberhaensli S."/>
            <person name="Arias E."/>
        </authorList>
    </citation>
    <scope>NUCLEOTIDE SEQUENCE</scope>
    <source>
        <strain evidence="4">FAM 24207</strain>
    </source>
</reference>
<dbReference type="Pfam" id="PF00535">
    <property type="entry name" value="Glycos_transf_2"/>
    <property type="match status" value="1"/>
</dbReference>
<comment type="caution">
    <text evidence="4">The sequence shown here is derived from an EMBL/GenBank/DDBJ whole genome shotgun (WGS) entry which is preliminary data.</text>
</comment>
<keyword evidence="1" id="KW-0328">Glycosyltransferase</keyword>